<dbReference type="eggNOG" id="KOG1561">
    <property type="taxonomic scope" value="Eukaryota"/>
</dbReference>
<keyword evidence="3 6" id="KW-0238">DNA-binding</keyword>
<accession>K3ZDK3</accession>
<dbReference type="GO" id="GO:0006357">
    <property type="term" value="P:regulation of transcription by RNA polymerase II"/>
    <property type="evidence" value="ECO:0000318"/>
    <property type="project" value="GO_Central"/>
</dbReference>
<dbReference type="GO" id="GO:0000981">
    <property type="term" value="F:DNA-binding transcription factor activity, RNA polymerase II-specific"/>
    <property type="evidence" value="ECO:0000318"/>
    <property type="project" value="GO_Central"/>
</dbReference>
<dbReference type="GO" id="GO:0005634">
    <property type="term" value="C:nucleus"/>
    <property type="evidence" value="ECO:0007669"/>
    <property type="project" value="UniProtKB-SubCell"/>
</dbReference>
<evidence type="ECO:0000256" key="6">
    <source>
        <dbReference type="RuleBase" id="RU367155"/>
    </source>
</evidence>
<evidence type="ECO:0000256" key="2">
    <source>
        <dbReference type="ARBA" id="ARBA00023015"/>
    </source>
</evidence>
<keyword evidence="5 6" id="KW-0539">Nucleus</keyword>
<keyword evidence="4 6" id="KW-0804">Transcription</keyword>
<dbReference type="SMART" id="SM00521">
    <property type="entry name" value="CBF"/>
    <property type="match status" value="1"/>
</dbReference>
<evidence type="ECO:0000256" key="5">
    <source>
        <dbReference type="ARBA" id="ARBA00023242"/>
    </source>
</evidence>
<comment type="subunit">
    <text evidence="6">Heterotrimer.</text>
</comment>
<dbReference type="EnsemblPlants" id="KQL17235">
    <property type="protein sequence ID" value="KQL17235"/>
    <property type="gene ID" value="SETIT_024641mg"/>
</dbReference>
<comment type="subcellular location">
    <subcellularLocation>
        <location evidence="1 6">Nucleus</location>
    </subcellularLocation>
</comment>
<dbReference type="EMBL" id="AGNK02002129">
    <property type="status" value="NOT_ANNOTATED_CDS"/>
    <property type="molecule type" value="Genomic_DNA"/>
</dbReference>
<keyword evidence="2 6" id="KW-0805">Transcription regulation</keyword>
<dbReference type="OrthoDB" id="1097733at2759"/>
<dbReference type="EMBL" id="CM003530">
    <property type="protein sequence ID" value="RCV19500.1"/>
    <property type="molecule type" value="Genomic_DNA"/>
</dbReference>
<dbReference type="Gene3D" id="6.10.250.2430">
    <property type="match status" value="1"/>
</dbReference>
<reference evidence="7 9" key="1">
    <citation type="journal article" date="2012" name="Nat. Biotechnol.">
        <title>Reference genome sequence of the model plant Setaria.</title>
        <authorList>
            <person name="Bennetzen J.L."/>
            <person name="Schmutz J."/>
            <person name="Wang H."/>
            <person name="Percifield R."/>
            <person name="Hawkins J."/>
            <person name="Pontaroli A.C."/>
            <person name="Estep M."/>
            <person name="Feng L."/>
            <person name="Vaughn J.N."/>
            <person name="Grimwood J."/>
            <person name="Jenkins J."/>
            <person name="Barry K."/>
            <person name="Lindquist E."/>
            <person name="Hellsten U."/>
            <person name="Deshpande S."/>
            <person name="Wang X."/>
            <person name="Wu X."/>
            <person name="Mitros T."/>
            <person name="Triplett J."/>
            <person name="Yang X."/>
            <person name="Ye C.Y."/>
            <person name="Mauro-Herrera M."/>
            <person name="Wang L."/>
            <person name="Li P."/>
            <person name="Sharma M."/>
            <person name="Sharma R."/>
            <person name="Ronald P.C."/>
            <person name="Panaud O."/>
            <person name="Kellogg E.A."/>
            <person name="Brutnell T.P."/>
            <person name="Doust A.N."/>
            <person name="Tuskan G.A."/>
            <person name="Rokhsar D."/>
            <person name="Devos K.M."/>
        </authorList>
    </citation>
    <scope>NUCLEOTIDE SEQUENCE [LARGE SCALE GENOMIC DNA]</scope>
    <source>
        <strain evidence="9">cv. Yugu1</strain>
        <strain evidence="7">Yugu1</strain>
    </source>
</reference>
<evidence type="ECO:0000256" key="4">
    <source>
        <dbReference type="ARBA" id="ARBA00023163"/>
    </source>
</evidence>
<dbReference type="SMR" id="K3ZDK3"/>
<gene>
    <name evidence="7" type="ORF">SETIT_3G390100v2</name>
</gene>
<dbReference type="PANTHER" id="PTHR12632">
    <property type="entry name" value="TRANSCRIPTION FACTOR NF-Y ALPHA-RELATED"/>
    <property type="match status" value="1"/>
</dbReference>
<organism evidence="8 9">
    <name type="scientific">Setaria italica</name>
    <name type="common">Foxtail millet</name>
    <name type="synonym">Panicum italicum</name>
    <dbReference type="NCBI Taxonomy" id="4555"/>
    <lineage>
        <taxon>Eukaryota</taxon>
        <taxon>Viridiplantae</taxon>
        <taxon>Streptophyta</taxon>
        <taxon>Embryophyta</taxon>
        <taxon>Tracheophyta</taxon>
        <taxon>Spermatophyta</taxon>
        <taxon>Magnoliopsida</taxon>
        <taxon>Liliopsida</taxon>
        <taxon>Poales</taxon>
        <taxon>Poaceae</taxon>
        <taxon>PACMAD clade</taxon>
        <taxon>Panicoideae</taxon>
        <taxon>Panicodae</taxon>
        <taxon>Paniceae</taxon>
        <taxon>Cenchrinae</taxon>
        <taxon>Setaria</taxon>
    </lineage>
</organism>
<proteinExistence type="inferred from homology"/>
<dbReference type="PRINTS" id="PR00616">
    <property type="entry name" value="CCAATSUBUNTB"/>
</dbReference>
<dbReference type="Gramene" id="KQL17235">
    <property type="protein sequence ID" value="KQL17235"/>
    <property type="gene ID" value="SETIT_024641mg"/>
</dbReference>
<evidence type="ECO:0000313" key="9">
    <source>
        <dbReference type="Proteomes" id="UP000004995"/>
    </source>
</evidence>
<name>K3ZDK3_SETIT</name>
<dbReference type="HOGENOM" id="CLU_1075207_0_0_1"/>
<comment type="function">
    <text evidence="6">Component of the sequence-specific heterotrimeric transcription factor (NF-Y) which specifically recognizes a 5'-CCAAT-3' box motif found in the promoters of its target genes.</text>
</comment>
<dbReference type="PROSITE" id="PS51152">
    <property type="entry name" value="NFYA_HAP2_2"/>
    <property type="match status" value="1"/>
</dbReference>
<dbReference type="AlphaFoldDB" id="K3ZDK3"/>
<dbReference type="InterPro" id="IPR001289">
    <property type="entry name" value="NFYA"/>
</dbReference>
<protein>
    <recommendedName>
        <fullName evidence="6">Nuclear transcription factor Y subunit</fullName>
    </recommendedName>
</protein>
<reference evidence="7" key="2">
    <citation type="submission" date="2015-07" db="EMBL/GenBank/DDBJ databases">
        <authorList>
            <person name="Noorani M."/>
        </authorList>
    </citation>
    <scope>NUCLEOTIDE SEQUENCE</scope>
    <source>
        <strain evidence="7">Yugu1</strain>
    </source>
</reference>
<evidence type="ECO:0000313" key="8">
    <source>
        <dbReference type="EnsemblPlants" id="KQL17235"/>
    </source>
</evidence>
<reference evidence="8" key="3">
    <citation type="submission" date="2018-08" db="UniProtKB">
        <authorList>
            <consortium name="EnsemblPlants"/>
        </authorList>
    </citation>
    <scope>IDENTIFICATION</scope>
    <source>
        <strain evidence="8">Yugu1</strain>
    </source>
</reference>
<dbReference type="Proteomes" id="UP000004995">
    <property type="component" value="Unassembled WGS sequence"/>
</dbReference>
<dbReference type="Pfam" id="PF02045">
    <property type="entry name" value="CBFB_NFYA"/>
    <property type="match status" value="1"/>
</dbReference>
<sequence length="259" mass="28379">MAFRNRARGGGRRRGMVRVDGPRAGQAAEGAWHAAADQEGGGACAGHLPAAAIWLLRRRRRKHPASLVDEEEGGRRLEAASRPASMVVSSSLAIVCFACKGEKGSEHSATVALQPPFAVYNGRFGPGLGQSMVCADTTDHAKQFEGIFHWRRARAKTERVNRLVKARKPYLQESRHLHALCRARGSGGRFLNTKKIQQSDLGNLSSVSSLSGSEVSSIYDHEDVDHYHSFHHLYIPFTHSRASWTWPAASEGCCDLLRA</sequence>
<comment type="similarity">
    <text evidence="6">Belongs to the NFYA/HAP2 subunit family.</text>
</comment>
<dbReference type="STRING" id="4555.K3ZDK3"/>
<evidence type="ECO:0000256" key="3">
    <source>
        <dbReference type="ARBA" id="ARBA00023125"/>
    </source>
</evidence>
<evidence type="ECO:0000313" key="7">
    <source>
        <dbReference type="EMBL" id="RCV19500.1"/>
    </source>
</evidence>
<evidence type="ECO:0000256" key="1">
    <source>
        <dbReference type="ARBA" id="ARBA00004123"/>
    </source>
</evidence>
<keyword evidence="9" id="KW-1185">Reference proteome</keyword>
<dbReference type="GO" id="GO:0003677">
    <property type="term" value="F:DNA binding"/>
    <property type="evidence" value="ECO:0007669"/>
    <property type="project" value="UniProtKB-KW"/>
</dbReference>